<dbReference type="KEGG" id="ocn:CUC15_02685"/>
<name>A0A345PD70_9BACI</name>
<dbReference type="Gene3D" id="1.10.3210.10">
    <property type="entry name" value="Hypothetical protein af1432"/>
    <property type="match status" value="1"/>
</dbReference>
<gene>
    <name evidence="2" type="ORF">CUC15_02685</name>
</gene>
<sequence length="179" mass="20772">MIEKAKAFAAKAHEGQVRKNSDVPYITHPIRVAERLQKSGFREALICAGYLHDVVEDTLVEIEDIEREFGKEVAELVAAHTEDKSESWQERKQHTIDTVKSAEKEIKYLIVADKLDNLLGLEQDLKKQGDIVWNNFNAGIDKQKWYNESIAENMYTGLDEEDIPEYFRKYELAVQRVFR</sequence>
<dbReference type="Proteomes" id="UP000253908">
    <property type="component" value="Chromosome"/>
</dbReference>
<evidence type="ECO:0000313" key="3">
    <source>
        <dbReference type="Proteomes" id="UP000253908"/>
    </source>
</evidence>
<keyword evidence="2" id="KW-0378">Hydrolase</keyword>
<dbReference type="GO" id="GO:0008893">
    <property type="term" value="F:guanosine-3',5'-bis(diphosphate) 3'-diphosphatase activity"/>
    <property type="evidence" value="ECO:0007669"/>
    <property type="project" value="TreeGrafter"/>
</dbReference>
<evidence type="ECO:0000313" key="2">
    <source>
        <dbReference type="EMBL" id="AXI07950.1"/>
    </source>
</evidence>
<dbReference type="OrthoDB" id="9802385at2"/>
<dbReference type="SUPFAM" id="SSF109604">
    <property type="entry name" value="HD-domain/PDEase-like"/>
    <property type="match status" value="1"/>
</dbReference>
<dbReference type="AlphaFoldDB" id="A0A345PD70"/>
<evidence type="ECO:0000259" key="1">
    <source>
        <dbReference type="SMART" id="SM00471"/>
    </source>
</evidence>
<reference evidence="3" key="1">
    <citation type="submission" date="2017-11" db="EMBL/GenBank/DDBJ databases">
        <authorList>
            <person name="Zhu W."/>
        </authorList>
    </citation>
    <scope>NUCLEOTIDE SEQUENCE [LARGE SCALE GENOMIC DNA]</scope>
    <source>
        <strain evidence="3">160</strain>
    </source>
</reference>
<dbReference type="CDD" id="cd00077">
    <property type="entry name" value="HDc"/>
    <property type="match status" value="1"/>
</dbReference>
<dbReference type="EMBL" id="CP024848">
    <property type="protein sequence ID" value="AXI07950.1"/>
    <property type="molecule type" value="Genomic_DNA"/>
</dbReference>
<feature type="domain" description="HD/PDEase" evidence="1">
    <location>
        <begin position="21"/>
        <end position="127"/>
    </location>
</feature>
<protein>
    <submittedName>
        <fullName evidence="2">Phosphohydrolase</fullName>
    </submittedName>
</protein>
<dbReference type="InterPro" id="IPR003607">
    <property type="entry name" value="HD/PDEase_dom"/>
</dbReference>
<keyword evidence="3" id="KW-1185">Reference proteome</keyword>
<dbReference type="PANTHER" id="PTHR46246">
    <property type="entry name" value="GUANOSINE-3',5'-BIS(DIPHOSPHATE) 3'-PYROPHOSPHOHYDROLASE MESH1"/>
    <property type="match status" value="1"/>
</dbReference>
<dbReference type="InterPro" id="IPR052194">
    <property type="entry name" value="MESH1"/>
</dbReference>
<accession>A0A345PD70</accession>
<dbReference type="PANTHER" id="PTHR46246:SF1">
    <property type="entry name" value="GUANOSINE-3',5'-BIS(DIPHOSPHATE) 3'-PYROPHOSPHOHYDROLASE MESH1"/>
    <property type="match status" value="1"/>
</dbReference>
<dbReference type="Pfam" id="PF13328">
    <property type="entry name" value="HD_4"/>
    <property type="match status" value="1"/>
</dbReference>
<dbReference type="RefSeq" id="WP_114915244.1">
    <property type="nucleotide sequence ID" value="NZ_CP024848.1"/>
</dbReference>
<dbReference type="SMART" id="SM00471">
    <property type="entry name" value="HDc"/>
    <property type="match status" value="1"/>
</dbReference>
<organism evidence="2 3">
    <name type="scientific">Oceanobacillus zhaokaii</name>
    <dbReference type="NCBI Taxonomy" id="2052660"/>
    <lineage>
        <taxon>Bacteria</taxon>
        <taxon>Bacillati</taxon>
        <taxon>Bacillota</taxon>
        <taxon>Bacilli</taxon>
        <taxon>Bacillales</taxon>
        <taxon>Bacillaceae</taxon>
        <taxon>Oceanobacillus</taxon>
    </lineage>
</organism>
<proteinExistence type="predicted"/>